<dbReference type="InterPro" id="IPR050175">
    <property type="entry name" value="Complex_I_Subunit_2"/>
</dbReference>
<dbReference type="GO" id="GO:0006120">
    <property type="term" value="P:mitochondrial electron transport, NADH to ubiquinone"/>
    <property type="evidence" value="ECO:0007669"/>
    <property type="project" value="InterPro"/>
</dbReference>
<dbReference type="PRINTS" id="PR01436">
    <property type="entry name" value="NADHDHGNASE2"/>
</dbReference>
<feature type="domain" description="NADH:quinone oxidoreductase/Mrp antiporter transmembrane" evidence="19">
    <location>
        <begin position="24"/>
        <end position="79"/>
    </location>
</feature>
<organism evidence="20">
    <name type="scientific">Belzebub intermedius</name>
    <dbReference type="NCBI Taxonomy" id="2306298"/>
    <lineage>
        <taxon>Eukaryota</taxon>
        <taxon>Metazoa</taxon>
        <taxon>Ecdysozoa</taxon>
        <taxon>Arthropoda</taxon>
        <taxon>Crustacea</taxon>
        <taxon>Multicrustacea</taxon>
        <taxon>Malacostraca</taxon>
        <taxon>Eumalacostraca</taxon>
        <taxon>Eucarida</taxon>
        <taxon>Decapoda</taxon>
        <taxon>Dendrobranchiata</taxon>
        <taxon>Sergestoidea</taxon>
        <taxon>Luciferidae</taxon>
        <taxon>Belzebub</taxon>
    </lineage>
</organism>
<feature type="transmembrane region" description="Helical" evidence="18">
    <location>
        <begin position="86"/>
        <end position="106"/>
    </location>
</feature>
<feature type="domain" description="NADH:quinone oxidoreductase/Mrp antiporter transmembrane" evidence="19">
    <location>
        <begin position="86"/>
        <end position="280"/>
    </location>
</feature>
<proteinExistence type="inferred from homology"/>
<evidence type="ECO:0000256" key="17">
    <source>
        <dbReference type="ARBA" id="ARBA00049551"/>
    </source>
</evidence>
<evidence type="ECO:0000259" key="19">
    <source>
        <dbReference type="Pfam" id="PF00361"/>
    </source>
</evidence>
<feature type="transmembrane region" description="Helical" evidence="18">
    <location>
        <begin position="190"/>
        <end position="216"/>
    </location>
</feature>
<keyword evidence="11 18" id="KW-0249">Electron transport</keyword>
<name>A0A346RNI5_9EUCA</name>
<evidence type="ECO:0000256" key="8">
    <source>
        <dbReference type="ARBA" id="ARBA00022692"/>
    </source>
</evidence>
<keyword evidence="15 18" id="KW-0496">Mitochondrion</keyword>
<keyword evidence="6" id="KW-0813">Transport</keyword>
<comment type="function">
    <text evidence="1">Core subunit of the mitochondrial membrane respiratory chain NADH dehydrogenase (Complex I) that is believed to belong to the minimal assembly required for catalysis. Complex I functions in the transfer of electrons from NADH to the respiratory chain. The immediate electron acceptor for the enzyme is believed to be ubiquinone.</text>
</comment>
<dbReference type="InterPro" id="IPR001750">
    <property type="entry name" value="ND/Mrp_TM"/>
</dbReference>
<dbReference type="InterPro" id="IPR003917">
    <property type="entry name" value="NADH_UbQ_OxRdtase_chain2"/>
</dbReference>
<feature type="transmembrane region" description="Helical" evidence="18">
    <location>
        <begin position="145"/>
        <end position="162"/>
    </location>
</feature>
<keyword evidence="10 18" id="KW-1278">Translocase</keyword>
<evidence type="ECO:0000256" key="3">
    <source>
        <dbReference type="ARBA" id="ARBA00007012"/>
    </source>
</evidence>
<feature type="transmembrane region" description="Helical" evidence="18">
    <location>
        <begin position="118"/>
        <end position="138"/>
    </location>
</feature>
<accession>A0A346RNI5</accession>
<evidence type="ECO:0000256" key="13">
    <source>
        <dbReference type="ARBA" id="ARBA00023027"/>
    </source>
</evidence>
<evidence type="ECO:0000256" key="12">
    <source>
        <dbReference type="ARBA" id="ARBA00022989"/>
    </source>
</evidence>
<dbReference type="Pfam" id="PF00361">
    <property type="entry name" value="Proton_antipo_M"/>
    <property type="match status" value="2"/>
</dbReference>
<dbReference type="GO" id="GO:0008137">
    <property type="term" value="F:NADH dehydrogenase (ubiquinone) activity"/>
    <property type="evidence" value="ECO:0007669"/>
    <property type="project" value="UniProtKB-EC"/>
</dbReference>
<feature type="transmembrane region" description="Helical" evidence="18">
    <location>
        <begin position="268"/>
        <end position="295"/>
    </location>
</feature>
<sequence>MMSSSSKLLFFTSLLLGIMISISSSSWLMIWIGLEINLLSFIPIISSPTNQYSTEITLKYFLIQALSSSCILLGVLLLCSSYFPSNLVMTAALIMKMGGAPFHFWFIEVMKQLNWLQIIILNTFQKISPMVLTSYTLYNHLSQKMVLTSIILSSLLGGLGGLNQTHLNKVMAYSSLNHMGWLLQGLSMSLYLWFMYFSVYCVLLSSICLMFHFFTIKHIKQLVNKMADDFFVKTTMAFPLMSLAGLPPFSGFMMKMIIILQLMAQSQIFLTLILILSSLFSLFFYFRILLSSVIISSKKSKTFVTQALSKNTNKTGIILFVNFIMMLFISVFLILI</sequence>
<evidence type="ECO:0000256" key="10">
    <source>
        <dbReference type="ARBA" id="ARBA00022967"/>
    </source>
</evidence>
<evidence type="ECO:0000256" key="4">
    <source>
        <dbReference type="ARBA" id="ARBA00012944"/>
    </source>
</evidence>
<keyword evidence="12 18" id="KW-1133">Transmembrane helix</keyword>
<evidence type="ECO:0000256" key="7">
    <source>
        <dbReference type="ARBA" id="ARBA00022660"/>
    </source>
</evidence>
<keyword evidence="8 18" id="KW-0812">Transmembrane</keyword>
<dbReference type="GO" id="GO:0005743">
    <property type="term" value="C:mitochondrial inner membrane"/>
    <property type="evidence" value="ECO:0007669"/>
    <property type="project" value="UniProtKB-SubCell"/>
</dbReference>
<feature type="transmembrane region" description="Helical" evidence="18">
    <location>
        <begin position="316"/>
        <end position="335"/>
    </location>
</feature>
<protein>
    <recommendedName>
        <fullName evidence="5 18">NADH-ubiquinone oxidoreductase chain 2</fullName>
        <ecNumber evidence="4 18">7.1.1.2</ecNumber>
    </recommendedName>
</protein>
<dbReference type="AlphaFoldDB" id="A0A346RNI5"/>
<evidence type="ECO:0000256" key="2">
    <source>
        <dbReference type="ARBA" id="ARBA00004448"/>
    </source>
</evidence>
<dbReference type="PANTHER" id="PTHR46552">
    <property type="entry name" value="NADH-UBIQUINONE OXIDOREDUCTASE CHAIN 2"/>
    <property type="match status" value="1"/>
</dbReference>
<dbReference type="EMBL" id="MG719343">
    <property type="protein sequence ID" value="AXS67632.1"/>
    <property type="molecule type" value="Genomic_DNA"/>
</dbReference>
<comment type="subcellular location">
    <subcellularLocation>
        <location evidence="2 18">Mitochondrion inner membrane</location>
        <topology evidence="2 18">Multi-pass membrane protein</topology>
    </subcellularLocation>
</comment>
<evidence type="ECO:0000256" key="1">
    <source>
        <dbReference type="ARBA" id="ARBA00003257"/>
    </source>
</evidence>
<comment type="catalytic activity">
    <reaction evidence="17 18">
        <text>a ubiquinone + NADH + 5 H(+)(in) = a ubiquinol + NAD(+) + 4 H(+)(out)</text>
        <dbReference type="Rhea" id="RHEA:29091"/>
        <dbReference type="Rhea" id="RHEA-COMP:9565"/>
        <dbReference type="Rhea" id="RHEA-COMP:9566"/>
        <dbReference type="ChEBI" id="CHEBI:15378"/>
        <dbReference type="ChEBI" id="CHEBI:16389"/>
        <dbReference type="ChEBI" id="CHEBI:17976"/>
        <dbReference type="ChEBI" id="CHEBI:57540"/>
        <dbReference type="ChEBI" id="CHEBI:57945"/>
        <dbReference type="EC" id="7.1.1.2"/>
    </reaction>
</comment>
<evidence type="ECO:0000256" key="16">
    <source>
        <dbReference type="ARBA" id="ARBA00023136"/>
    </source>
</evidence>
<evidence type="ECO:0000256" key="14">
    <source>
        <dbReference type="ARBA" id="ARBA00023075"/>
    </source>
</evidence>
<evidence type="ECO:0000256" key="15">
    <source>
        <dbReference type="ARBA" id="ARBA00023128"/>
    </source>
</evidence>
<feature type="transmembrane region" description="Helical" evidence="18">
    <location>
        <begin position="237"/>
        <end position="262"/>
    </location>
</feature>
<comment type="similarity">
    <text evidence="3 18">Belongs to the complex I subunit 2 family.</text>
</comment>
<keyword evidence="7 18" id="KW-0679">Respiratory chain</keyword>
<gene>
    <name evidence="20" type="primary">Nad2</name>
</gene>
<reference evidence="20" key="1">
    <citation type="journal article" date="2018" name="Mitochondrial DNA Part B Resour">
        <title>The complete mitochondrial genome of Belzebub intermedius (Decapoda, Dendrobranchiata, Luciferidae).</title>
        <authorList>
            <person name="Ju S.-Y."/>
            <person name="Song J.-H."/>
            <person name="Lee S.-M."/>
            <person name="Min G.-S."/>
        </authorList>
    </citation>
    <scope>NUCLEOTIDE SEQUENCE</scope>
</reference>
<dbReference type="PANTHER" id="PTHR46552:SF1">
    <property type="entry name" value="NADH-UBIQUINONE OXIDOREDUCTASE CHAIN 2"/>
    <property type="match status" value="1"/>
</dbReference>
<feature type="transmembrane region" description="Helical" evidence="18">
    <location>
        <begin position="60"/>
        <end position="79"/>
    </location>
</feature>
<keyword evidence="14 18" id="KW-0830">Ubiquinone</keyword>
<keyword evidence="9 18" id="KW-0999">Mitochondrion inner membrane</keyword>
<evidence type="ECO:0000313" key="20">
    <source>
        <dbReference type="EMBL" id="AXS67632.1"/>
    </source>
</evidence>
<evidence type="ECO:0000256" key="9">
    <source>
        <dbReference type="ARBA" id="ARBA00022792"/>
    </source>
</evidence>
<evidence type="ECO:0000256" key="18">
    <source>
        <dbReference type="RuleBase" id="RU003403"/>
    </source>
</evidence>
<keyword evidence="16 18" id="KW-0472">Membrane</keyword>
<evidence type="ECO:0000256" key="5">
    <source>
        <dbReference type="ARBA" id="ARBA00021008"/>
    </source>
</evidence>
<geneLocation type="mitochondrion" evidence="20"/>
<evidence type="ECO:0000256" key="11">
    <source>
        <dbReference type="ARBA" id="ARBA00022982"/>
    </source>
</evidence>
<comment type="function">
    <text evidence="18">Core subunit of the mitochondrial membrane respiratory chain NADH dehydrogenase (Complex I) which catalyzes electron transfer from NADH through the respiratory chain, using ubiquinone as an electron acceptor. Essential for the catalytic activity and assembly of complex I.</text>
</comment>
<keyword evidence="13 18" id="KW-0520">NAD</keyword>
<evidence type="ECO:0000256" key="6">
    <source>
        <dbReference type="ARBA" id="ARBA00022448"/>
    </source>
</evidence>
<dbReference type="EC" id="7.1.1.2" evidence="4 18"/>